<keyword evidence="1" id="KW-0472">Membrane</keyword>
<dbReference type="AlphaFoldDB" id="A0A6J7M313"/>
<evidence type="ECO:0000313" key="4">
    <source>
        <dbReference type="EMBL" id="CAB4975047.1"/>
    </source>
</evidence>
<sequence>MIKRHQWRGRVLYADGVAETDDPFFIVPANVPDDAPTQRISTRPTAPTQSQPIVSERPVTSAGLRRAVTFERSNLKRKTRIVRHIDPWSVFRVTLVFHFVLYLTLLLAGVLLWNVANATGTVDNVERFMESFGWDTFQFQGGELFHQAWVLGLFAVVGMTGLAVLGVTTFNLITDLVGGITMTVLEGPQEPEKVAKKPLILRQRRTSRTDHP</sequence>
<proteinExistence type="predicted"/>
<feature type="transmembrane region" description="Helical" evidence="1">
    <location>
        <begin position="148"/>
        <end position="173"/>
    </location>
</feature>
<evidence type="ECO:0000256" key="1">
    <source>
        <dbReference type="SAM" id="Phobius"/>
    </source>
</evidence>
<evidence type="ECO:0000259" key="2">
    <source>
        <dbReference type="Pfam" id="PF12089"/>
    </source>
</evidence>
<dbReference type="InterPro" id="IPR021949">
    <property type="entry name" value="DUF3566_TM"/>
</dbReference>
<evidence type="ECO:0000313" key="3">
    <source>
        <dbReference type="EMBL" id="CAB4551730.1"/>
    </source>
</evidence>
<organism evidence="4">
    <name type="scientific">freshwater metagenome</name>
    <dbReference type="NCBI Taxonomy" id="449393"/>
    <lineage>
        <taxon>unclassified sequences</taxon>
        <taxon>metagenomes</taxon>
        <taxon>ecological metagenomes</taxon>
    </lineage>
</organism>
<keyword evidence="1" id="KW-1133">Transmembrane helix</keyword>
<accession>A0A6J7M313</accession>
<name>A0A6J7M313_9ZZZZ</name>
<dbReference type="Pfam" id="PF12089">
    <property type="entry name" value="DUF3566"/>
    <property type="match status" value="1"/>
</dbReference>
<keyword evidence="1" id="KW-0812">Transmembrane</keyword>
<dbReference type="EMBL" id="CAEZSL010000176">
    <property type="protein sequence ID" value="CAB4551730.1"/>
    <property type="molecule type" value="Genomic_DNA"/>
</dbReference>
<protein>
    <submittedName>
        <fullName evidence="4">Unannotated protein</fullName>
    </submittedName>
</protein>
<feature type="domain" description="DUF3566" evidence="2">
    <location>
        <begin position="77"/>
        <end position="184"/>
    </location>
</feature>
<dbReference type="EMBL" id="CAFBNZ010000170">
    <property type="protein sequence ID" value="CAB4975047.1"/>
    <property type="molecule type" value="Genomic_DNA"/>
</dbReference>
<feature type="transmembrane region" description="Helical" evidence="1">
    <location>
        <begin position="90"/>
        <end position="113"/>
    </location>
</feature>
<gene>
    <name evidence="3" type="ORF">UFOPK1421_01326</name>
    <name evidence="4" type="ORF">UFOPK3889_00858</name>
</gene>
<reference evidence="4" key="1">
    <citation type="submission" date="2020-05" db="EMBL/GenBank/DDBJ databases">
        <authorList>
            <person name="Chiriac C."/>
            <person name="Salcher M."/>
            <person name="Ghai R."/>
            <person name="Kavagutti S V."/>
        </authorList>
    </citation>
    <scope>NUCLEOTIDE SEQUENCE</scope>
</reference>